<dbReference type="InterPro" id="IPR050385">
    <property type="entry name" value="Archaeal_FAD_synthase"/>
</dbReference>
<organism evidence="4">
    <name type="scientific">marine metagenome</name>
    <dbReference type="NCBI Taxonomy" id="408172"/>
    <lineage>
        <taxon>unclassified sequences</taxon>
        <taxon>metagenomes</taxon>
        <taxon>ecological metagenomes</taxon>
    </lineage>
</organism>
<dbReference type="PANTHER" id="PTHR43793">
    <property type="entry name" value="FAD SYNTHASE"/>
    <property type="match status" value="1"/>
</dbReference>
<keyword evidence="2" id="KW-0548">Nucleotidyltransferase</keyword>
<dbReference type="InterPro" id="IPR014729">
    <property type="entry name" value="Rossmann-like_a/b/a_fold"/>
</dbReference>
<evidence type="ECO:0000256" key="2">
    <source>
        <dbReference type="ARBA" id="ARBA00022695"/>
    </source>
</evidence>
<dbReference type="GO" id="GO:0016779">
    <property type="term" value="F:nucleotidyltransferase activity"/>
    <property type="evidence" value="ECO:0007669"/>
    <property type="project" value="UniProtKB-KW"/>
</dbReference>
<dbReference type="Gene3D" id="3.40.50.620">
    <property type="entry name" value="HUPs"/>
    <property type="match status" value="1"/>
</dbReference>
<accession>A0A382YHD5</accession>
<dbReference type="PANTHER" id="PTHR43793:SF1">
    <property type="entry name" value="FAD SYNTHASE"/>
    <property type="match status" value="1"/>
</dbReference>
<dbReference type="InterPro" id="IPR004821">
    <property type="entry name" value="Cyt_trans-like"/>
</dbReference>
<dbReference type="EMBL" id="UINC01175877">
    <property type="protein sequence ID" value="SVD82737.1"/>
    <property type="molecule type" value="Genomic_DNA"/>
</dbReference>
<dbReference type="Pfam" id="PF01467">
    <property type="entry name" value="CTP_transf_like"/>
    <property type="match status" value="1"/>
</dbReference>
<feature type="non-terminal residue" evidence="4">
    <location>
        <position position="225"/>
    </location>
</feature>
<reference evidence="4" key="1">
    <citation type="submission" date="2018-05" db="EMBL/GenBank/DDBJ databases">
        <authorList>
            <person name="Lanie J.A."/>
            <person name="Ng W.-L."/>
            <person name="Kazmierczak K.M."/>
            <person name="Andrzejewski T.M."/>
            <person name="Davidsen T.M."/>
            <person name="Wayne K.J."/>
            <person name="Tettelin H."/>
            <person name="Glass J.I."/>
            <person name="Rusch D."/>
            <person name="Podicherti R."/>
            <person name="Tsui H.-C.T."/>
            <person name="Winkler M.E."/>
        </authorList>
    </citation>
    <scope>NUCLEOTIDE SEQUENCE</scope>
</reference>
<dbReference type="NCBIfam" id="TIGR00125">
    <property type="entry name" value="cyt_tran_rel"/>
    <property type="match status" value="1"/>
</dbReference>
<dbReference type="SUPFAM" id="SSF52374">
    <property type="entry name" value="Nucleotidylyl transferase"/>
    <property type="match status" value="1"/>
</dbReference>
<name>A0A382YHD5_9ZZZZ</name>
<gene>
    <name evidence="4" type="ORF">METZ01_LOCUS435591</name>
</gene>
<dbReference type="AlphaFoldDB" id="A0A382YHD5"/>
<keyword evidence="1" id="KW-0808">Transferase</keyword>
<sequence length="225" mass="25357">MNRKKVFVSGCFDLLHSGHVAFLENANQFGDVYVCIGSDNTIKEIKGRYPVITQKERKYILESIKFVKECRINKGNGNIDFVEELIDISPDIFIVNEDGNSPTKLELCNDMGIEYKIFKRIPAIGLPERTSTDFRIKTTIPFRIDLAGGWLDQPFINRLCSGSVLTISIEPTIEFNIRSGMASSTRNKAIELWNSELPVGNPIKLAKILFSYENFPGNKEISGSQ</sequence>
<protein>
    <recommendedName>
        <fullName evidence="3">Cytidyltransferase-like domain-containing protein</fullName>
    </recommendedName>
</protein>
<evidence type="ECO:0000313" key="4">
    <source>
        <dbReference type="EMBL" id="SVD82737.1"/>
    </source>
</evidence>
<evidence type="ECO:0000259" key="3">
    <source>
        <dbReference type="Pfam" id="PF01467"/>
    </source>
</evidence>
<evidence type="ECO:0000256" key="1">
    <source>
        <dbReference type="ARBA" id="ARBA00022679"/>
    </source>
</evidence>
<feature type="domain" description="Cytidyltransferase-like" evidence="3">
    <location>
        <begin position="8"/>
        <end position="98"/>
    </location>
</feature>
<proteinExistence type="predicted"/>